<organism evidence="1 2">
    <name type="scientific">Aquipseudomonas alcaligenes</name>
    <name type="common">Pseudomonas alcaligenes</name>
    <dbReference type="NCBI Taxonomy" id="43263"/>
    <lineage>
        <taxon>Bacteria</taxon>
        <taxon>Pseudomonadati</taxon>
        <taxon>Pseudomonadota</taxon>
        <taxon>Gammaproteobacteria</taxon>
        <taxon>Pseudomonadales</taxon>
        <taxon>Pseudomonadaceae</taxon>
        <taxon>Aquipseudomonas</taxon>
    </lineage>
</organism>
<sequence length="436" mass="48586">MTDVNLPAVVGNTLPVLDQLTTSLGVPRDILASDQEIQTAWNNLPGVMNKIPPALRTEGLARMCVAVAAGLFDSAINYIWNTSVIELREKVKRFGLPVVEQLLSKSNFDEQALLDLKDAELLSLCLKLNLITEDGYFFLDQCRDIRNNFSAAHPVVGKIDDHEFIGFANRCAKYALGNEHNPVGVDISAFMVAVKGTRFSEEQKSQWVQRITRTHEAQQYLLFGTLHGIYSDPASVEQSRVNSLMIASAFAPHFTPKAKSDLINRHHDYIAKGDEKRHKASQQFFEKLGMLALLGEHEFHALLSNASKRLLGVHQAMDNFYNEPPFAERLLQLTRQGAIPDTVKEEIVTVVVTCATGNPYGVSNAAVPHYHKIIQGFSPSEVEIMLSLPNKKITVGERIKSYSSCRNRFKELVKLIDPSSVPTKSASAYAHWIKQC</sequence>
<gene>
    <name evidence="1" type="ORF">E6Q69_06745</name>
</gene>
<accession>A0A5C7W7A1</accession>
<comment type="caution">
    <text evidence="1">The sequence shown here is derived from an EMBL/GenBank/DDBJ whole genome shotgun (WGS) entry which is preliminary data.</text>
</comment>
<reference evidence="1 2" key="1">
    <citation type="submission" date="2018-09" db="EMBL/GenBank/DDBJ databases">
        <title>Metagenome Assembled Genomes from an Advanced Water Purification Facility.</title>
        <authorList>
            <person name="Stamps B.W."/>
            <person name="Spear J.R."/>
        </authorList>
    </citation>
    <scope>NUCLEOTIDE SEQUENCE [LARGE SCALE GENOMIC DNA]</scope>
    <source>
        <strain evidence="1">Bin_52_1</strain>
    </source>
</reference>
<dbReference type="EMBL" id="SSFO01000113">
    <property type="protein sequence ID" value="TXI33330.1"/>
    <property type="molecule type" value="Genomic_DNA"/>
</dbReference>
<evidence type="ECO:0000313" key="1">
    <source>
        <dbReference type="EMBL" id="TXI33330.1"/>
    </source>
</evidence>
<dbReference type="Proteomes" id="UP000321110">
    <property type="component" value="Unassembled WGS sequence"/>
</dbReference>
<evidence type="ECO:0000313" key="2">
    <source>
        <dbReference type="Proteomes" id="UP000321110"/>
    </source>
</evidence>
<name>A0A5C7W7A1_AQUAC</name>
<dbReference type="AlphaFoldDB" id="A0A5C7W7A1"/>
<proteinExistence type="predicted"/>
<protein>
    <submittedName>
        <fullName evidence="1">Uncharacterized protein</fullName>
    </submittedName>
</protein>